<keyword evidence="2" id="KW-1185">Reference proteome</keyword>
<dbReference type="Proteomes" id="UP001213000">
    <property type="component" value="Unassembled WGS sequence"/>
</dbReference>
<dbReference type="AlphaFoldDB" id="A0AAD5VR59"/>
<name>A0AAD5VR59_9AGAR</name>
<proteinExistence type="predicted"/>
<sequence length="75" mass="7900">MPLIAIYGQIRAKVGSSTINKAARNEYERAHAIPSAGSDPQGVRKTPGFTGADTVGYGRVANAQCAGLEDQLIRL</sequence>
<dbReference type="EMBL" id="JANIEX010000834">
    <property type="protein sequence ID" value="KAJ3562761.1"/>
    <property type="molecule type" value="Genomic_DNA"/>
</dbReference>
<organism evidence="1 2">
    <name type="scientific">Leucocoprinus birnbaumii</name>
    <dbReference type="NCBI Taxonomy" id="56174"/>
    <lineage>
        <taxon>Eukaryota</taxon>
        <taxon>Fungi</taxon>
        <taxon>Dikarya</taxon>
        <taxon>Basidiomycota</taxon>
        <taxon>Agaricomycotina</taxon>
        <taxon>Agaricomycetes</taxon>
        <taxon>Agaricomycetidae</taxon>
        <taxon>Agaricales</taxon>
        <taxon>Agaricineae</taxon>
        <taxon>Agaricaceae</taxon>
        <taxon>Leucocoprinus</taxon>
    </lineage>
</organism>
<gene>
    <name evidence="1" type="ORF">NP233_g9371</name>
</gene>
<accession>A0AAD5VR59</accession>
<protein>
    <submittedName>
        <fullName evidence="1">Uncharacterized protein</fullName>
    </submittedName>
</protein>
<evidence type="ECO:0000313" key="1">
    <source>
        <dbReference type="EMBL" id="KAJ3562761.1"/>
    </source>
</evidence>
<comment type="caution">
    <text evidence="1">The sequence shown here is derived from an EMBL/GenBank/DDBJ whole genome shotgun (WGS) entry which is preliminary data.</text>
</comment>
<reference evidence="1" key="1">
    <citation type="submission" date="2022-07" db="EMBL/GenBank/DDBJ databases">
        <title>Genome Sequence of Leucocoprinus birnbaumii.</title>
        <authorList>
            <person name="Buettner E."/>
        </authorList>
    </citation>
    <scope>NUCLEOTIDE SEQUENCE</scope>
    <source>
        <strain evidence="1">VT141</strain>
    </source>
</reference>
<evidence type="ECO:0000313" key="2">
    <source>
        <dbReference type="Proteomes" id="UP001213000"/>
    </source>
</evidence>